<reference evidence="1" key="1">
    <citation type="submission" date="2014-11" db="EMBL/GenBank/DDBJ databases">
        <authorList>
            <person name="Amaro Gonzalez C."/>
        </authorList>
    </citation>
    <scope>NUCLEOTIDE SEQUENCE</scope>
</reference>
<proteinExistence type="predicted"/>
<dbReference type="AlphaFoldDB" id="A0A0E9UU96"/>
<accession>A0A0E9UU96</accession>
<evidence type="ECO:0000313" key="1">
    <source>
        <dbReference type="EMBL" id="JAH68543.1"/>
    </source>
</evidence>
<dbReference type="EMBL" id="GBXM01040034">
    <property type="protein sequence ID" value="JAH68543.1"/>
    <property type="molecule type" value="Transcribed_RNA"/>
</dbReference>
<protein>
    <submittedName>
        <fullName evidence="1">Uncharacterized protein</fullName>
    </submittedName>
</protein>
<organism evidence="1">
    <name type="scientific">Anguilla anguilla</name>
    <name type="common">European freshwater eel</name>
    <name type="synonym">Muraena anguilla</name>
    <dbReference type="NCBI Taxonomy" id="7936"/>
    <lineage>
        <taxon>Eukaryota</taxon>
        <taxon>Metazoa</taxon>
        <taxon>Chordata</taxon>
        <taxon>Craniata</taxon>
        <taxon>Vertebrata</taxon>
        <taxon>Euteleostomi</taxon>
        <taxon>Actinopterygii</taxon>
        <taxon>Neopterygii</taxon>
        <taxon>Teleostei</taxon>
        <taxon>Anguilliformes</taxon>
        <taxon>Anguillidae</taxon>
        <taxon>Anguilla</taxon>
    </lineage>
</organism>
<sequence length="41" mass="4758">MTATVKAIWVHRSCFLRSVAWIWCCPSVPRLRMTAAQRRAP</sequence>
<reference evidence="1" key="2">
    <citation type="journal article" date="2015" name="Fish Shellfish Immunol.">
        <title>Early steps in the European eel (Anguilla anguilla)-Vibrio vulnificus interaction in the gills: Role of the RtxA13 toxin.</title>
        <authorList>
            <person name="Callol A."/>
            <person name="Pajuelo D."/>
            <person name="Ebbesson L."/>
            <person name="Teles M."/>
            <person name="MacKenzie S."/>
            <person name="Amaro C."/>
        </authorList>
    </citation>
    <scope>NUCLEOTIDE SEQUENCE</scope>
</reference>
<name>A0A0E9UU96_ANGAN</name>